<dbReference type="AlphaFoldDB" id="A0A7K5JIP8"/>
<feature type="non-terminal residue" evidence="2">
    <location>
        <position position="304"/>
    </location>
</feature>
<evidence type="ECO:0000256" key="1">
    <source>
        <dbReference type="SAM" id="MobiDB-lite"/>
    </source>
</evidence>
<reference evidence="2 3" key="1">
    <citation type="submission" date="2019-09" db="EMBL/GenBank/DDBJ databases">
        <title>Bird 10,000 Genomes (B10K) Project - Family phase.</title>
        <authorList>
            <person name="Zhang G."/>
        </authorList>
    </citation>
    <scope>NUCLEOTIDE SEQUENCE [LARGE SCALE GENOMIC DNA]</scope>
    <source>
        <strain evidence="2">B10K-DU-003-16</strain>
        <tissue evidence="2">Mixed tissue sample</tissue>
    </source>
</reference>
<dbReference type="PANTHER" id="PTHR31749">
    <property type="entry name" value="KINETOCHORE-ASSOCIATED PROTEIN NSL1 HOMOLOG"/>
    <property type="match status" value="1"/>
</dbReference>
<gene>
    <name evidence="2" type="primary">Nsl1</name>
    <name evidence="2" type="ORF">MIOMAC_R09357</name>
</gene>
<comment type="caution">
    <text evidence="2">The sequence shown here is derived from an EMBL/GenBank/DDBJ whole genome shotgun (WGS) entry which is preliminary data.</text>
</comment>
<dbReference type="Proteomes" id="UP000525714">
    <property type="component" value="Unassembled WGS sequence"/>
</dbReference>
<sequence length="304" mass="32774">TGPAIAAPRGRSPSATGRAAAGSASGPAFCPRPGREMAAPPGPGPGVGAEGAVAAARRDPRVRCCSRPGLRGVLGLCAPLVRAVMEGQPGGDAAEGDAVWNFETALRENVTIDGQPWEEATDEPSPPSGSNIKILEDQFDELIVETATKRKQWPKKILVHAIQTMKAEQEMLKLYKPVVTPEEIKSQPSQDAHIADLKQVAEMVSKQISAAMKSLPALTERAEGLSQVLTWQPTLELCKLRQEIFAGGKAKEENNVQKFVPLGEVTPTDNDTSKNHVLLKKRKAAGSPERKRYPLRRRKMTLRS</sequence>
<dbReference type="InterPro" id="IPR013950">
    <property type="entry name" value="Mis14/Nsl1"/>
</dbReference>
<dbReference type="GO" id="GO:0000444">
    <property type="term" value="C:MIS12/MIND type complex"/>
    <property type="evidence" value="ECO:0007669"/>
    <property type="project" value="TreeGrafter"/>
</dbReference>
<evidence type="ECO:0000313" key="2">
    <source>
        <dbReference type="EMBL" id="NWS93690.1"/>
    </source>
</evidence>
<dbReference type="PANTHER" id="PTHR31749:SF3">
    <property type="entry name" value="KINETOCHORE-ASSOCIATED PROTEIN NSL1 HOMOLOG"/>
    <property type="match status" value="1"/>
</dbReference>
<dbReference type="GO" id="GO:0000070">
    <property type="term" value="P:mitotic sister chromatid segregation"/>
    <property type="evidence" value="ECO:0007669"/>
    <property type="project" value="InterPro"/>
</dbReference>
<dbReference type="Pfam" id="PF08641">
    <property type="entry name" value="Mis14"/>
    <property type="match status" value="1"/>
</dbReference>
<proteinExistence type="predicted"/>
<dbReference type="EMBL" id="VYZC01000004">
    <property type="protein sequence ID" value="NWS93690.1"/>
    <property type="molecule type" value="Genomic_DNA"/>
</dbReference>
<name>A0A7K5JIP8_9TYRA</name>
<feature type="non-terminal residue" evidence="2">
    <location>
        <position position="1"/>
    </location>
</feature>
<accession>A0A7K5JIP8</accession>
<feature type="region of interest" description="Disordered" evidence="1">
    <location>
        <begin position="281"/>
        <end position="304"/>
    </location>
</feature>
<feature type="region of interest" description="Disordered" evidence="1">
    <location>
        <begin position="1"/>
        <end position="52"/>
    </location>
</feature>
<protein>
    <submittedName>
        <fullName evidence="2">NSL1 protein</fullName>
    </submittedName>
</protein>
<keyword evidence="3" id="KW-1185">Reference proteome</keyword>
<organism evidence="2 3">
    <name type="scientific">Mionectes macconnelli</name>
    <name type="common">McConnell's flycatcher</name>
    <dbReference type="NCBI Taxonomy" id="254557"/>
    <lineage>
        <taxon>Eukaryota</taxon>
        <taxon>Metazoa</taxon>
        <taxon>Chordata</taxon>
        <taxon>Craniata</taxon>
        <taxon>Vertebrata</taxon>
        <taxon>Euteleostomi</taxon>
        <taxon>Archelosauria</taxon>
        <taxon>Archosauria</taxon>
        <taxon>Dinosauria</taxon>
        <taxon>Saurischia</taxon>
        <taxon>Theropoda</taxon>
        <taxon>Coelurosauria</taxon>
        <taxon>Aves</taxon>
        <taxon>Neognathae</taxon>
        <taxon>Neoaves</taxon>
        <taxon>Telluraves</taxon>
        <taxon>Australaves</taxon>
        <taxon>Passeriformes</taxon>
        <taxon>Tyrannidae</taxon>
        <taxon>Mionectes</taxon>
    </lineage>
</organism>
<feature type="compositionally biased region" description="Low complexity" evidence="1">
    <location>
        <begin position="9"/>
        <end position="39"/>
    </location>
</feature>
<feature type="compositionally biased region" description="Basic residues" evidence="1">
    <location>
        <begin position="293"/>
        <end position="304"/>
    </location>
</feature>
<evidence type="ECO:0000313" key="3">
    <source>
        <dbReference type="Proteomes" id="UP000525714"/>
    </source>
</evidence>